<accession>A0AAV2BBA2</accession>
<gene>
    <name evidence="1" type="ORF">LARSCL_LOCUS18225</name>
</gene>
<dbReference type="EMBL" id="CAXIEN010000329">
    <property type="protein sequence ID" value="CAL1293497.1"/>
    <property type="molecule type" value="Genomic_DNA"/>
</dbReference>
<sequence length="67" mass="7958">MISSRSKFEDPFCLFHWWFSQNECGILLNEFCIASLNMQCLKTAKKRKIFKLAMQMQCWGGTARTRF</sequence>
<keyword evidence="2" id="KW-1185">Reference proteome</keyword>
<comment type="caution">
    <text evidence="1">The sequence shown here is derived from an EMBL/GenBank/DDBJ whole genome shotgun (WGS) entry which is preliminary data.</text>
</comment>
<reference evidence="1 2" key="1">
    <citation type="submission" date="2024-04" db="EMBL/GenBank/DDBJ databases">
        <authorList>
            <person name="Rising A."/>
            <person name="Reimegard J."/>
            <person name="Sonavane S."/>
            <person name="Akerstrom W."/>
            <person name="Nylinder S."/>
            <person name="Hedman E."/>
            <person name="Kallberg Y."/>
        </authorList>
    </citation>
    <scope>NUCLEOTIDE SEQUENCE [LARGE SCALE GENOMIC DNA]</scope>
</reference>
<evidence type="ECO:0000313" key="1">
    <source>
        <dbReference type="EMBL" id="CAL1293497.1"/>
    </source>
</evidence>
<evidence type="ECO:0000313" key="2">
    <source>
        <dbReference type="Proteomes" id="UP001497382"/>
    </source>
</evidence>
<protein>
    <submittedName>
        <fullName evidence="1">Uncharacterized protein</fullName>
    </submittedName>
</protein>
<proteinExistence type="predicted"/>
<dbReference type="Proteomes" id="UP001497382">
    <property type="component" value="Unassembled WGS sequence"/>
</dbReference>
<organism evidence="1 2">
    <name type="scientific">Larinioides sclopetarius</name>
    <dbReference type="NCBI Taxonomy" id="280406"/>
    <lineage>
        <taxon>Eukaryota</taxon>
        <taxon>Metazoa</taxon>
        <taxon>Ecdysozoa</taxon>
        <taxon>Arthropoda</taxon>
        <taxon>Chelicerata</taxon>
        <taxon>Arachnida</taxon>
        <taxon>Araneae</taxon>
        <taxon>Araneomorphae</taxon>
        <taxon>Entelegynae</taxon>
        <taxon>Araneoidea</taxon>
        <taxon>Araneidae</taxon>
        <taxon>Larinioides</taxon>
    </lineage>
</organism>
<name>A0AAV2BBA2_9ARAC</name>
<dbReference type="AlphaFoldDB" id="A0AAV2BBA2"/>